<organism evidence="1 2">
    <name type="scientific">Pendulispora brunnea</name>
    <dbReference type="NCBI Taxonomy" id="2905690"/>
    <lineage>
        <taxon>Bacteria</taxon>
        <taxon>Pseudomonadati</taxon>
        <taxon>Myxococcota</taxon>
        <taxon>Myxococcia</taxon>
        <taxon>Myxococcales</taxon>
        <taxon>Sorangiineae</taxon>
        <taxon>Pendulisporaceae</taxon>
        <taxon>Pendulispora</taxon>
    </lineage>
</organism>
<proteinExistence type="predicted"/>
<reference evidence="1 2" key="1">
    <citation type="submission" date="2021-12" db="EMBL/GenBank/DDBJ databases">
        <title>Discovery of the Pendulisporaceae a myxobacterial family with distinct sporulation behavior and unique specialized metabolism.</title>
        <authorList>
            <person name="Garcia R."/>
            <person name="Popoff A."/>
            <person name="Bader C.D."/>
            <person name="Loehr J."/>
            <person name="Walesch S."/>
            <person name="Walt C."/>
            <person name="Boldt J."/>
            <person name="Bunk B."/>
            <person name="Haeckl F.J.F.P.J."/>
            <person name="Gunesch A.P."/>
            <person name="Birkelbach J."/>
            <person name="Nuebel U."/>
            <person name="Pietschmann T."/>
            <person name="Bach T."/>
            <person name="Mueller R."/>
        </authorList>
    </citation>
    <scope>NUCLEOTIDE SEQUENCE [LARGE SCALE GENOMIC DNA]</scope>
    <source>
        <strain evidence="1 2">MSr12523</strain>
    </source>
</reference>
<accession>A0ABZ2KHJ2</accession>
<evidence type="ECO:0000313" key="2">
    <source>
        <dbReference type="Proteomes" id="UP001379533"/>
    </source>
</evidence>
<dbReference type="Gene3D" id="1.25.40.10">
    <property type="entry name" value="Tetratricopeptide repeat domain"/>
    <property type="match status" value="1"/>
</dbReference>
<dbReference type="SUPFAM" id="SSF48452">
    <property type="entry name" value="TPR-like"/>
    <property type="match status" value="1"/>
</dbReference>
<name>A0ABZ2KHJ2_9BACT</name>
<dbReference type="EMBL" id="CP089982">
    <property type="protein sequence ID" value="WXA98024.1"/>
    <property type="molecule type" value="Genomic_DNA"/>
</dbReference>
<dbReference type="SUPFAM" id="SSF51989">
    <property type="entry name" value="Glycosyl hydrolases family 6, cellulases"/>
    <property type="match status" value="1"/>
</dbReference>
<evidence type="ECO:0000313" key="1">
    <source>
        <dbReference type="EMBL" id="WXA98024.1"/>
    </source>
</evidence>
<dbReference type="InterPro" id="IPR011990">
    <property type="entry name" value="TPR-like_helical_dom_sf"/>
</dbReference>
<dbReference type="Proteomes" id="UP001379533">
    <property type="component" value="Chromosome"/>
</dbReference>
<dbReference type="RefSeq" id="WP_394848643.1">
    <property type="nucleotide sequence ID" value="NZ_CP089982.1"/>
</dbReference>
<protein>
    <recommendedName>
        <fullName evidence="3">Tetratricopeptide repeat protein</fullName>
    </recommendedName>
</protein>
<dbReference type="InterPro" id="IPR036434">
    <property type="entry name" value="Beta_cellobiohydrolase_sf"/>
</dbReference>
<evidence type="ECO:0008006" key="3">
    <source>
        <dbReference type="Google" id="ProtNLM"/>
    </source>
</evidence>
<keyword evidence="2" id="KW-1185">Reference proteome</keyword>
<sequence>MTHPVEELNHVLGSFLEQNDYFVLLLTTRDEEIPLVVRGIDALDGESPADVFFIDTTPLRSAKQYADDVVRNAWTQLAEVNEERLSKGLPPLAEIPPGCWAAEWTPTQRLAMLIHHMSSWLPPEGDHRLVVALLPSDIEDRDAHAQILGGLVPFNGYEDWMRGIRIVVRDDGAAPFAEAALRKAGVRSVLLYTTQVTVGAIADATAREAENRELPPARRINALLQCATFDVALGRYEAALEKYGTLYTFYDKYQVHEMRALTVQGVGDVMSRMGRLPAARDKYLQALDIASDAKSVTQILNLCAAIGDIDVRMGWHAEAVKSYGIGASAAEKTGNGFARADLLEKCGVAQATSGDLRGAAEAWTAAANVARDFSYDPRLQSVLERLLELSQRAGYHELAAGYARELQEVRQRLSNGTRGQA</sequence>
<gene>
    <name evidence="1" type="ORF">LZC95_14430</name>
</gene>